<feature type="transmembrane region" description="Helical" evidence="6">
    <location>
        <begin position="50"/>
        <end position="72"/>
    </location>
</feature>
<dbReference type="EMBL" id="FMYM01000001">
    <property type="protein sequence ID" value="SDB81767.1"/>
    <property type="molecule type" value="Genomic_DNA"/>
</dbReference>
<evidence type="ECO:0000256" key="6">
    <source>
        <dbReference type="SAM" id="Phobius"/>
    </source>
</evidence>
<name>A0A1G6GID7_9BACI</name>
<accession>A0A1G6GID7</accession>
<evidence type="ECO:0000256" key="3">
    <source>
        <dbReference type="ARBA" id="ARBA00022692"/>
    </source>
</evidence>
<dbReference type="Pfam" id="PF06271">
    <property type="entry name" value="RDD"/>
    <property type="match status" value="1"/>
</dbReference>
<evidence type="ECO:0000313" key="8">
    <source>
        <dbReference type="EMBL" id="SDB81767.1"/>
    </source>
</evidence>
<evidence type="ECO:0000259" key="7">
    <source>
        <dbReference type="Pfam" id="PF06271"/>
    </source>
</evidence>
<dbReference type="RefSeq" id="WP_245700953.1">
    <property type="nucleotide sequence ID" value="NZ_FMYM01000001.1"/>
</dbReference>
<dbReference type="PANTHER" id="PTHR36115">
    <property type="entry name" value="PROLINE-RICH ANTIGEN HOMOLOG-RELATED"/>
    <property type="match status" value="1"/>
</dbReference>
<feature type="transmembrane region" description="Helical" evidence="6">
    <location>
        <begin position="84"/>
        <end position="103"/>
    </location>
</feature>
<organism evidence="8 9">
    <name type="scientific">Shouchella lonarensis</name>
    <dbReference type="NCBI Taxonomy" id="1464122"/>
    <lineage>
        <taxon>Bacteria</taxon>
        <taxon>Bacillati</taxon>
        <taxon>Bacillota</taxon>
        <taxon>Bacilli</taxon>
        <taxon>Bacillales</taxon>
        <taxon>Bacillaceae</taxon>
        <taxon>Shouchella</taxon>
    </lineage>
</organism>
<evidence type="ECO:0000256" key="4">
    <source>
        <dbReference type="ARBA" id="ARBA00022989"/>
    </source>
</evidence>
<dbReference type="GO" id="GO:0005886">
    <property type="term" value="C:plasma membrane"/>
    <property type="evidence" value="ECO:0007669"/>
    <property type="project" value="UniProtKB-SubCell"/>
</dbReference>
<evidence type="ECO:0000256" key="1">
    <source>
        <dbReference type="ARBA" id="ARBA00004651"/>
    </source>
</evidence>
<evidence type="ECO:0000256" key="5">
    <source>
        <dbReference type="ARBA" id="ARBA00023136"/>
    </source>
</evidence>
<protein>
    <submittedName>
        <fullName evidence="8">Uncharacterized membrane protein YckC, RDD family</fullName>
    </submittedName>
</protein>
<keyword evidence="9" id="KW-1185">Reference proteome</keyword>
<proteinExistence type="predicted"/>
<gene>
    <name evidence="8" type="ORF">SAMN05421737_101107</name>
</gene>
<evidence type="ECO:0000256" key="2">
    <source>
        <dbReference type="ARBA" id="ARBA00022475"/>
    </source>
</evidence>
<keyword evidence="2" id="KW-1003">Cell membrane</keyword>
<dbReference type="STRING" id="1464122.SAMN05421737_101107"/>
<feature type="domain" description="RDD" evidence="7">
    <location>
        <begin position="43"/>
        <end position="172"/>
    </location>
</feature>
<keyword evidence="4 6" id="KW-1133">Transmembrane helix</keyword>
<comment type="subcellular location">
    <subcellularLocation>
        <location evidence="1">Cell membrane</location>
        <topology evidence="1">Multi-pass membrane protein</topology>
    </subcellularLocation>
</comment>
<sequence length="184" mass="20960">MDHSVQKLSHRRLATHRRLRGHTVPASYDQEQGTVEVMQTVRYAGFWMRLWAFLFDTMILSALSGAIIGTWLTPAAFVSNGWGMYSFIAAIVYGLVTFAYFALMTKWCGQTLGKMLFGLRVIRTNGHALTWGDVFFREGMGRLIQQSFALLYIMYLVVAFTPKKQGIHDFFADTCVVFCDSLRC</sequence>
<dbReference type="InterPro" id="IPR010432">
    <property type="entry name" value="RDD"/>
</dbReference>
<evidence type="ECO:0000313" key="9">
    <source>
        <dbReference type="Proteomes" id="UP000242662"/>
    </source>
</evidence>
<dbReference type="Proteomes" id="UP000242662">
    <property type="component" value="Unassembled WGS sequence"/>
</dbReference>
<keyword evidence="3 6" id="KW-0812">Transmembrane</keyword>
<reference evidence="9" key="1">
    <citation type="submission" date="2016-09" db="EMBL/GenBank/DDBJ databases">
        <authorList>
            <person name="Varghese N."/>
            <person name="Submissions S."/>
        </authorList>
    </citation>
    <scope>NUCLEOTIDE SEQUENCE [LARGE SCALE GENOMIC DNA]</scope>
    <source>
        <strain evidence="9">25nlg</strain>
    </source>
</reference>
<dbReference type="InterPro" id="IPR051791">
    <property type="entry name" value="Pra-immunoreactive"/>
</dbReference>
<keyword evidence="5 6" id="KW-0472">Membrane</keyword>
<dbReference type="PANTHER" id="PTHR36115:SF9">
    <property type="entry name" value="LMO1584 PROTEIN"/>
    <property type="match status" value="1"/>
</dbReference>
<dbReference type="AlphaFoldDB" id="A0A1G6GID7"/>